<keyword evidence="16" id="KW-1185">Reference proteome</keyword>
<keyword evidence="9" id="KW-0472">Membrane</keyword>
<keyword evidence="7" id="KW-0597">Phosphoprotein</keyword>
<feature type="region of interest" description="Disordered" evidence="13">
    <location>
        <begin position="938"/>
        <end position="971"/>
    </location>
</feature>
<dbReference type="InterPro" id="IPR027244">
    <property type="entry name" value="IML1"/>
</dbReference>
<keyword evidence="5" id="KW-0343">GTPase activation</keyword>
<dbReference type="Gene3D" id="1.10.10.10">
    <property type="entry name" value="Winged helix-like DNA-binding domain superfamily/Winged helix DNA-binding domain"/>
    <property type="match status" value="1"/>
</dbReference>
<evidence type="ECO:0000256" key="10">
    <source>
        <dbReference type="ARBA" id="ARBA00023228"/>
    </source>
</evidence>
<accession>A0A8C2YC73</accession>
<reference evidence="15" key="3">
    <citation type="submission" date="2025-09" db="UniProtKB">
        <authorList>
            <consortium name="Ensembl"/>
        </authorList>
    </citation>
    <scope>IDENTIFICATION</scope>
</reference>
<dbReference type="InterPro" id="IPR036388">
    <property type="entry name" value="WH-like_DNA-bd_sf"/>
</dbReference>
<keyword evidence="8" id="KW-0832">Ubl conjugation</keyword>
<organism evidence="15 16">
    <name type="scientific">Coturnix japonica</name>
    <name type="common">Japanese quail</name>
    <name type="synonym">Coturnix coturnix japonica</name>
    <dbReference type="NCBI Taxonomy" id="93934"/>
    <lineage>
        <taxon>Eukaryota</taxon>
        <taxon>Metazoa</taxon>
        <taxon>Chordata</taxon>
        <taxon>Craniata</taxon>
        <taxon>Vertebrata</taxon>
        <taxon>Euteleostomi</taxon>
        <taxon>Archelosauria</taxon>
        <taxon>Archosauria</taxon>
        <taxon>Dinosauria</taxon>
        <taxon>Saurischia</taxon>
        <taxon>Theropoda</taxon>
        <taxon>Coelurosauria</taxon>
        <taxon>Aves</taxon>
        <taxon>Neognathae</taxon>
        <taxon>Galloanserae</taxon>
        <taxon>Galliformes</taxon>
        <taxon>Phasianidae</taxon>
        <taxon>Perdicinae</taxon>
        <taxon>Coturnix</taxon>
    </lineage>
</organism>
<dbReference type="GO" id="GO:0005096">
    <property type="term" value="F:GTPase activator activity"/>
    <property type="evidence" value="ECO:0007669"/>
    <property type="project" value="UniProtKB-KW"/>
</dbReference>
<comment type="similarity">
    <text evidence="4">Belongs to the IML1 family.</text>
</comment>
<evidence type="ECO:0000256" key="12">
    <source>
        <dbReference type="ARBA" id="ARBA00079194"/>
    </source>
</evidence>
<dbReference type="SMART" id="SM00049">
    <property type="entry name" value="DEP"/>
    <property type="match status" value="1"/>
</dbReference>
<evidence type="ECO:0000259" key="14">
    <source>
        <dbReference type="PROSITE" id="PS50186"/>
    </source>
</evidence>
<evidence type="ECO:0000313" key="15">
    <source>
        <dbReference type="Ensembl" id="ENSCJPP00005015907.1"/>
    </source>
</evidence>
<reference evidence="15" key="2">
    <citation type="submission" date="2025-08" db="UniProtKB">
        <authorList>
            <consortium name="Ensembl"/>
        </authorList>
    </citation>
    <scope>IDENTIFICATION</scope>
</reference>
<evidence type="ECO:0000256" key="11">
    <source>
        <dbReference type="ARBA" id="ARBA00070737"/>
    </source>
</evidence>
<evidence type="ECO:0000256" key="2">
    <source>
        <dbReference type="ARBA" id="ARBA00004556"/>
    </source>
</evidence>
<dbReference type="CDD" id="cd04449">
    <property type="entry name" value="DEP_DEPDC5-like"/>
    <property type="match status" value="1"/>
</dbReference>
<evidence type="ECO:0000256" key="13">
    <source>
        <dbReference type="SAM" id="MobiDB-lite"/>
    </source>
</evidence>
<dbReference type="GO" id="GO:0005765">
    <property type="term" value="C:lysosomal membrane"/>
    <property type="evidence" value="ECO:0007669"/>
    <property type="project" value="UniProtKB-SubCell"/>
</dbReference>
<dbReference type="SUPFAM" id="SSF46785">
    <property type="entry name" value="Winged helix' DNA-binding domain"/>
    <property type="match status" value="1"/>
</dbReference>
<dbReference type="InterPro" id="IPR048255">
    <property type="entry name" value="IML1_N"/>
</dbReference>
<dbReference type="GO" id="GO:1990130">
    <property type="term" value="C:GATOR1 complex"/>
    <property type="evidence" value="ECO:0007669"/>
    <property type="project" value="TreeGrafter"/>
</dbReference>
<dbReference type="InterPro" id="IPR000591">
    <property type="entry name" value="DEP_dom"/>
</dbReference>
<dbReference type="PROSITE" id="PS50186">
    <property type="entry name" value="DEP"/>
    <property type="match status" value="1"/>
</dbReference>
<evidence type="ECO:0000256" key="9">
    <source>
        <dbReference type="ARBA" id="ARBA00023136"/>
    </source>
</evidence>
<evidence type="ECO:0000256" key="6">
    <source>
        <dbReference type="ARBA" id="ARBA00022490"/>
    </source>
</evidence>
<feature type="region of interest" description="Disordered" evidence="13">
    <location>
        <begin position="989"/>
        <end position="1063"/>
    </location>
</feature>
<dbReference type="PANTHER" id="PTHR13179:SF8">
    <property type="entry name" value="GATOR COMPLEX PROTEIN DEPDC5"/>
    <property type="match status" value="1"/>
</dbReference>
<reference evidence="15" key="1">
    <citation type="submission" date="2015-11" db="EMBL/GenBank/DDBJ databases">
        <authorList>
            <consortium name="International Coturnix japonica Genome Analysis Consortium"/>
            <person name="Warren W."/>
            <person name="Burt D.W."/>
            <person name="Antin P.B."/>
            <person name="Lanford R."/>
            <person name="Gros J."/>
            <person name="Wilson R.K."/>
        </authorList>
    </citation>
    <scope>NUCLEOTIDE SEQUENCE [LARGE SCALE GENOMIC DNA]</scope>
</reference>
<feature type="compositionally biased region" description="Polar residues" evidence="13">
    <location>
        <begin position="1025"/>
        <end position="1047"/>
    </location>
</feature>
<dbReference type="GO" id="GO:0034198">
    <property type="term" value="P:cellular response to amino acid starvation"/>
    <property type="evidence" value="ECO:0007669"/>
    <property type="project" value="TreeGrafter"/>
</dbReference>
<dbReference type="InterPro" id="IPR055213">
    <property type="entry name" value="IML1_double_psi_beta_barrel"/>
</dbReference>
<dbReference type="Pfam" id="PF19418">
    <property type="entry name" value="DEPDC5_CTD"/>
    <property type="match status" value="1"/>
</dbReference>
<dbReference type="Ensembl" id="ENSCJPT00005022460.1">
    <property type="protein sequence ID" value="ENSCJPP00005015907.1"/>
    <property type="gene ID" value="ENSCJPG00005011177.1"/>
</dbReference>
<dbReference type="GO" id="GO:0005829">
    <property type="term" value="C:cytosol"/>
    <property type="evidence" value="ECO:0007669"/>
    <property type="project" value="UniProtKB-SubCell"/>
</dbReference>
<dbReference type="Pfam" id="PF23013">
    <property type="entry name" value="IML1_N"/>
    <property type="match status" value="1"/>
</dbReference>
<feature type="compositionally biased region" description="Polar residues" evidence="13">
    <location>
        <begin position="989"/>
        <end position="1012"/>
    </location>
</feature>
<feature type="domain" description="DEP" evidence="14">
    <location>
        <begin position="1098"/>
        <end position="1173"/>
    </location>
</feature>
<feature type="compositionally biased region" description="Low complexity" evidence="13">
    <location>
        <begin position="1048"/>
        <end position="1063"/>
    </location>
</feature>
<evidence type="ECO:0000256" key="7">
    <source>
        <dbReference type="ARBA" id="ARBA00022553"/>
    </source>
</evidence>
<dbReference type="GO" id="GO:0048471">
    <property type="term" value="C:perinuclear region of cytoplasm"/>
    <property type="evidence" value="ECO:0007669"/>
    <property type="project" value="UniProtKB-SubCell"/>
</dbReference>
<dbReference type="PANTHER" id="PTHR13179">
    <property type="entry name" value="DEP DOMAIN CONTAINING PROTEIN 5"/>
    <property type="match status" value="1"/>
</dbReference>
<evidence type="ECO:0000256" key="1">
    <source>
        <dbReference type="ARBA" id="ARBA00004514"/>
    </source>
</evidence>
<dbReference type="InterPro" id="IPR036390">
    <property type="entry name" value="WH_DNA-bd_sf"/>
</dbReference>
<name>A0A8C2YC73_COTJA</name>
<gene>
    <name evidence="15" type="primary">DEPDC5</name>
</gene>
<keyword evidence="10" id="KW-0458">Lysosome</keyword>
<evidence type="ECO:0000313" key="16">
    <source>
        <dbReference type="Proteomes" id="UP000694412"/>
    </source>
</evidence>
<evidence type="ECO:0000256" key="8">
    <source>
        <dbReference type="ARBA" id="ARBA00022843"/>
    </source>
</evidence>
<dbReference type="Pfam" id="PF00610">
    <property type="entry name" value="DEP"/>
    <property type="match status" value="1"/>
</dbReference>
<dbReference type="Proteomes" id="UP000694412">
    <property type="component" value="Chromosome 15"/>
</dbReference>
<evidence type="ECO:0000256" key="5">
    <source>
        <dbReference type="ARBA" id="ARBA00022468"/>
    </source>
</evidence>
<dbReference type="GeneTree" id="ENSGT00390000016559"/>
<evidence type="ECO:0000256" key="4">
    <source>
        <dbReference type="ARBA" id="ARBA00005643"/>
    </source>
</evidence>
<dbReference type="FunFam" id="1.10.10.10:FF:000171">
    <property type="entry name" value="DEP domain-containing protein 5 isoform X2"/>
    <property type="match status" value="1"/>
</dbReference>
<keyword evidence="6" id="KW-0963">Cytoplasm</keyword>
<protein>
    <recommendedName>
        <fullName evidence="11">GATOR1 complex protein DEPDC5</fullName>
    </recommendedName>
    <alternativeName>
        <fullName evidence="12">DEP domain-containing protein 5</fullName>
    </alternativeName>
</protein>
<dbReference type="GO" id="GO:0010508">
    <property type="term" value="P:positive regulation of autophagy"/>
    <property type="evidence" value="ECO:0007669"/>
    <property type="project" value="TreeGrafter"/>
</dbReference>
<dbReference type="Pfam" id="PF12257">
    <property type="entry name" value="IML1"/>
    <property type="match status" value="1"/>
</dbReference>
<dbReference type="InterPro" id="IPR045838">
    <property type="entry name" value="DEPDC5_CTD"/>
</dbReference>
<dbReference type="GO" id="GO:1904262">
    <property type="term" value="P:negative regulation of TORC1 signaling"/>
    <property type="evidence" value="ECO:0007669"/>
    <property type="project" value="TreeGrafter"/>
</dbReference>
<dbReference type="GO" id="GO:0035556">
    <property type="term" value="P:intracellular signal transduction"/>
    <property type="evidence" value="ECO:0007669"/>
    <property type="project" value="InterPro"/>
</dbReference>
<proteinExistence type="inferred from homology"/>
<comment type="subcellular location">
    <subcellularLocation>
        <location evidence="1">Cytoplasm</location>
        <location evidence="1">Cytosol</location>
    </subcellularLocation>
    <subcellularLocation>
        <location evidence="2">Cytoplasm</location>
        <location evidence="2">Perinuclear region</location>
    </subcellularLocation>
    <subcellularLocation>
        <location evidence="3">Lysosome membrane</location>
    </subcellularLocation>
</comment>
<sequence length="1514" mass="170755">MRTNKVYKLVIHKKGFGGSDDELVVNPKVFLQIKLGDVVEIAHPNDEYSPLLLQVKSLKEDLQKETISVDQTVAQVFRLRPYQDVHVNVVDPKEVTLDLVELTFKDQYIGRGDMWRLKKSLVSTCAYVTQKVEFAGIRAQAGELWVKSEKVTCGFISEDTRVVFRSTSAMVYIFIQMSCEMWDFDIYGDLYFEKAVNGFLADLFTKWKEKNCSHEVTVVLFSRTFYEAKCIDEFPETHRASIRQDHEGRFYEDFYKVVVQNERREEWTSLLVTIKKLFIQYPVLVRLEQAEGFPPGFNSTSAQGNYLEAINLSFNVFDKHYINRNFDRTGQMSVVITPGVGVFEVDRLLMILTKQRMIDNGIGVDLVCMGEQPLHAVPLFKLHNRCGPGDSRLGDDYNIPHWINHSFYTSKSQLQCNSFTPRIKLAGRKVALGAPKDAENALPIQVDYDGYDAQVFRLPGPSRAQRCTTFRSVRERESRTRKSSSSYDVSCSPSLQSRVLPSEEVRSQASDDSSLGKISNILMIPRPHLHQYEVSSSLSYTGTRDVLENMLESQQRDSSAPGRFHVGSAESMLHIRPGGCTPQRALINPFAPSRMPMKLTSNRRRWMHTFPVGPSGEAIQIHHQTRQNMAEMQDSGQQDLTHSSAELLELAYHEAAGRHSSSRHPGDGASFLGFSGTEEYSNGLAGSNSAGINFKTQNKDSSEDAVSNSSDPMPGFCCTVGVDWKSLTTPACLPLTTDYFPDRQSLQNDYTEGCYDLLPEADMDRRDEEGVQMTAQQVFEEFICQRLMQGYQIIVQPKPQKPATTVPPPLSSSPLYSRGLVSRNRPEEEDQYWLSMGRTFHKVTLKDKIITVCVFVLNLHVFHVPSFSLIESLKFWRTRFLLLPACISATKRIMEGEVHCDVYGDKPRSDEEEWQLLDGFIRFVEGLNRIRRRHRSDRMIRKGSAMKGLQISGPLPTHSLEQSGPPIGKKGTSALSALLEMEANQKSLGEQQTAVLSGKSSGQPSESGSIAITPTYMDSPRKVSIDQSVPGTSDASTLINTGQSAERGSTQSLGSSQSTTEQGYVPAGAAEGSSQQCSVSSLTSSSTLMEILEAMKHPTTGIQLLSEQKGLSPSCFISAEVVHWLVNHVEGVQTHAMAIDLMQKMLEEQLIVHASGEALRTFIYGFYFYKIVGDKEPDRVGMQQPAMWHTAAMDDFSAFQRKWFEVAFVAEELLHSEIPAFFLPWLPSRPASYASRHSSFSRSFGGRSQAAALLAATVPEQRTVTLDVDVNNRTDRLEWCSCYYHGNFSLNAAFEIKLHWMAVTAAVLFEMVQGWHRKATSCGFLLVPVLEGPFALPSYLYGDPLRAQLFIPLNVSCLLKEGSEHLFDGFEPETYWDRMHLLQEAIAYRFGFVQDKYSASAFNFPAENKPQYIHVTGTVFLQLPYSKRKFSCGQQRRRRNSTSSTTQNMFCEERIGYNWAYNTMLTKTWRSSATGDEKFADRLLKDFTDFCWNKDSRLVLFWTDCLDKMHASAP</sequence>
<evidence type="ECO:0000256" key="3">
    <source>
        <dbReference type="ARBA" id="ARBA00004656"/>
    </source>
</evidence>